<keyword evidence="3" id="KW-1185">Reference proteome</keyword>
<evidence type="ECO:0000313" key="2">
    <source>
        <dbReference type="EMBL" id="MCP1726575.1"/>
    </source>
</evidence>
<comment type="caution">
    <text evidence="2">The sequence shown here is derived from an EMBL/GenBank/DDBJ whole genome shotgun (WGS) entry which is preliminary data.</text>
</comment>
<dbReference type="Proteomes" id="UP001523550">
    <property type="component" value="Unassembled WGS sequence"/>
</dbReference>
<feature type="chain" id="PRO_5046780996" evidence="1">
    <location>
        <begin position="19"/>
        <end position="120"/>
    </location>
</feature>
<sequence length="120" mass="13118">MRMALLVGFLLTSVPALASQDRVVGLLTLPEVFGDGPCHEFQPRDVSLYAGLGAEQVMGVLRVDRYWTFPEAGGCEGLVVNAHTDQGESVKELPSEEYDYQSPAVIVLQAQDPWFQGATY</sequence>
<evidence type="ECO:0000313" key="3">
    <source>
        <dbReference type="Proteomes" id="UP001523550"/>
    </source>
</evidence>
<dbReference type="EMBL" id="JALJYF010000001">
    <property type="protein sequence ID" value="MCP1726575.1"/>
    <property type="molecule type" value="Genomic_DNA"/>
</dbReference>
<feature type="signal peptide" evidence="1">
    <location>
        <begin position="1"/>
        <end position="18"/>
    </location>
</feature>
<gene>
    <name evidence="2" type="ORF">J2T60_000540</name>
</gene>
<dbReference type="RefSeq" id="WP_253445083.1">
    <property type="nucleotide sequence ID" value="NZ_JALJYF010000001.1"/>
</dbReference>
<accession>A0ABT1G5K7</accession>
<evidence type="ECO:0000256" key="1">
    <source>
        <dbReference type="SAM" id="SignalP"/>
    </source>
</evidence>
<organism evidence="2 3">
    <name type="scientific">Natronospira proteinivora</name>
    <dbReference type="NCBI Taxonomy" id="1807133"/>
    <lineage>
        <taxon>Bacteria</taxon>
        <taxon>Pseudomonadati</taxon>
        <taxon>Pseudomonadota</taxon>
        <taxon>Gammaproteobacteria</taxon>
        <taxon>Natronospirales</taxon>
        <taxon>Natronospiraceae</taxon>
        <taxon>Natronospira</taxon>
    </lineage>
</organism>
<reference evidence="2 3" key="1">
    <citation type="submission" date="2022-03" db="EMBL/GenBank/DDBJ databases">
        <title>Genomic Encyclopedia of Type Strains, Phase III (KMG-III): the genomes of soil and plant-associated and newly described type strains.</title>
        <authorList>
            <person name="Whitman W."/>
        </authorList>
    </citation>
    <scope>NUCLEOTIDE SEQUENCE [LARGE SCALE GENOMIC DNA]</scope>
    <source>
        <strain evidence="2 3">BSker1</strain>
    </source>
</reference>
<protein>
    <submittedName>
        <fullName evidence="2">Uncharacterized protein</fullName>
    </submittedName>
</protein>
<name>A0ABT1G5K7_9GAMM</name>
<keyword evidence="1" id="KW-0732">Signal</keyword>
<proteinExistence type="predicted"/>